<feature type="region of interest" description="Disordered" evidence="1">
    <location>
        <begin position="30"/>
        <end position="51"/>
    </location>
</feature>
<dbReference type="InParanoid" id="A0A409XDX3"/>
<protein>
    <submittedName>
        <fullName evidence="2">Uncharacterized protein</fullName>
    </submittedName>
</protein>
<sequence length="119" mass="13057">MAVQPDHDKFHENGNIKKWESDIGLRLILSPSSPSSPSQSLSITSPSRQPPLLPAPVPTLLLLIPDRLHHIRIIALRHSPIPTAYRATREFFTSPISPISGSTSFGYTYISKSPLPPVA</sequence>
<evidence type="ECO:0000256" key="1">
    <source>
        <dbReference type="SAM" id="MobiDB-lite"/>
    </source>
</evidence>
<proteinExistence type="predicted"/>
<accession>A0A409XDX3</accession>
<dbReference type="Proteomes" id="UP000283269">
    <property type="component" value="Unassembled WGS sequence"/>
</dbReference>
<name>A0A409XDX3_PSICY</name>
<dbReference type="AlphaFoldDB" id="A0A409XDX3"/>
<keyword evidence="3" id="KW-1185">Reference proteome</keyword>
<gene>
    <name evidence="2" type="ORF">CVT25_005269</name>
</gene>
<comment type="caution">
    <text evidence="2">The sequence shown here is derived from an EMBL/GenBank/DDBJ whole genome shotgun (WGS) entry which is preliminary data.</text>
</comment>
<evidence type="ECO:0000313" key="2">
    <source>
        <dbReference type="EMBL" id="PPQ88931.1"/>
    </source>
</evidence>
<reference evidence="2 3" key="1">
    <citation type="journal article" date="2018" name="Evol. Lett.">
        <title>Horizontal gene cluster transfer increased hallucinogenic mushroom diversity.</title>
        <authorList>
            <person name="Reynolds H.T."/>
            <person name="Vijayakumar V."/>
            <person name="Gluck-Thaler E."/>
            <person name="Korotkin H.B."/>
            <person name="Matheny P.B."/>
            <person name="Slot J.C."/>
        </authorList>
    </citation>
    <scope>NUCLEOTIDE SEQUENCE [LARGE SCALE GENOMIC DNA]</scope>
    <source>
        <strain evidence="2 3">2631</strain>
    </source>
</reference>
<evidence type="ECO:0000313" key="3">
    <source>
        <dbReference type="Proteomes" id="UP000283269"/>
    </source>
</evidence>
<feature type="compositionally biased region" description="Low complexity" evidence="1">
    <location>
        <begin position="30"/>
        <end position="47"/>
    </location>
</feature>
<dbReference type="EMBL" id="NHYD01001985">
    <property type="protein sequence ID" value="PPQ88931.1"/>
    <property type="molecule type" value="Genomic_DNA"/>
</dbReference>
<organism evidence="2 3">
    <name type="scientific">Psilocybe cyanescens</name>
    <dbReference type="NCBI Taxonomy" id="93625"/>
    <lineage>
        <taxon>Eukaryota</taxon>
        <taxon>Fungi</taxon>
        <taxon>Dikarya</taxon>
        <taxon>Basidiomycota</taxon>
        <taxon>Agaricomycotina</taxon>
        <taxon>Agaricomycetes</taxon>
        <taxon>Agaricomycetidae</taxon>
        <taxon>Agaricales</taxon>
        <taxon>Agaricineae</taxon>
        <taxon>Strophariaceae</taxon>
        <taxon>Psilocybe</taxon>
    </lineage>
</organism>